<dbReference type="AlphaFoldDB" id="A0A238KJV1"/>
<keyword evidence="2" id="KW-0812">Transmembrane</keyword>
<evidence type="ECO:0000256" key="1">
    <source>
        <dbReference type="SAM" id="MobiDB-lite"/>
    </source>
</evidence>
<dbReference type="InterPro" id="IPR011723">
    <property type="entry name" value="Znf/thioredoxin_put"/>
</dbReference>
<evidence type="ECO:0000313" key="5">
    <source>
        <dbReference type="Proteomes" id="UP000203464"/>
    </source>
</evidence>
<feature type="compositionally biased region" description="Basic and acidic residues" evidence="1">
    <location>
        <begin position="96"/>
        <end position="118"/>
    </location>
</feature>
<feature type="compositionally biased region" description="Basic and acidic residues" evidence="1">
    <location>
        <begin position="140"/>
        <end position="165"/>
    </location>
</feature>
<accession>A0A238KJV1</accession>
<dbReference type="Pfam" id="PF13717">
    <property type="entry name" value="Zn_ribbon_4"/>
    <property type="match status" value="1"/>
</dbReference>
<dbReference type="NCBIfam" id="TIGR02098">
    <property type="entry name" value="MJ0042_CXXC"/>
    <property type="match status" value="1"/>
</dbReference>
<name>A0A238KJV1_9RHOB</name>
<dbReference type="OrthoDB" id="7159357at2"/>
<dbReference type="EMBL" id="FXYD01000005">
    <property type="protein sequence ID" value="SMX43095.1"/>
    <property type="molecule type" value="Genomic_DNA"/>
</dbReference>
<evidence type="ECO:0000256" key="2">
    <source>
        <dbReference type="SAM" id="Phobius"/>
    </source>
</evidence>
<evidence type="ECO:0000313" key="4">
    <source>
        <dbReference type="EMBL" id="SMX43095.1"/>
    </source>
</evidence>
<keyword evidence="5" id="KW-1185">Reference proteome</keyword>
<protein>
    <recommendedName>
        <fullName evidence="3">Zinc finger/thioredoxin putative domain-containing protein</fullName>
    </recommendedName>
</protein>
<reference evidence="5" key="1">
    <citation type="submission" date="2017-05" db="EMBL/GenBank/DDBJ databases">
        <authorList>
            <person name="Rodrigo-Torres L."/>
            <person name="Arahal R. D."/>
            <person name="Lucena T."/>
        </authorList>
    </citation>
    <scope>NUCLEOTIDE SEQUENCE [LARGE SCALE GENOMIC DNA]</scope>
    <source>
        <strain evidence="5">CECT 8868</strain>
    </source>
</reference>
<dbReference type="RefSeq" id="WP_093997245.1">
    <property type="nucleotide sequence ID" value="NZ_FXYD01000005.1"/>
</dbReference>
<organism evidence="4 5">
    <name type="scientific">Octadecabacter ascidiaceicola</name>
    <dbReference type="NCBI Taxonomy" id="1655543"/>
    <lineage>
        <taxon>Bacteria</taxon>
        <taxon>Pseudomonadati</taxon>
        <taxon>Pseudomonadota</taxon>
        <taxon>Alphaproteobacteria</taxon>
        <taxon>Rhodobacterales</taxon>
        <taxon>Roseobacteraceae</taxon>
        <taxon>Octadecabacter</taxon>
    </lineage>
</organism>
<gene>
    <name evidence="4" type="ORF">OCA8868_02870</name>
</gene>
<feature type="domain" description="Zinc finger/thioredoxin putative" evidence="3">
    <location>
        <begin position="1"/>
        <end position="36"/>
    </location>
</feature>
<sequence length="296" mass="32518">MRMICPNCGAQYEVADDVIPASGRDVQCSNCGHTWFEQPGASEAAEHGAPVETPSEQTPPPAPKPEPEVEAAPEPEAVSDPEPEPEPAPEPEPEPEPEHVEPQRREMDPDVADILREEAEYEQAARQAEADPIETQPDLDLSHDPDEDRRSREARDRLARLRGEEPEAAAAVGAMMQQEAEAPRRELLPDIEEINSTLRPEAGPSEVMDEEYEEARTHSGFRRGFMLMVILALIALLVYIFAPQISAAVPQAEPVLTSYVEWVDGLRIWLDGKMQGFIDSAADATPEPAVEPAPQG</sequence>
<feature type="compositionally biased region" description="Acidic residues" evidence="1">
    <location>
        <begin position="68"/>
        <end position="95"/>
    </location>
</feature>
<evidence type="ECO:0000259" key="3">
    <source>
        <dbReference type="Pfam" id="PF13717"/>
    </source>
</evidence>
<keyword evidence="2" id="KW-1133">Transmembrane helix</keyword>
<keyword evidence="2" id="KW-0472">Membrane</keyword>
<proteinExistence type="predicted"/>
<dbReference type="Proteomes" id="UP000203464">
    <property type="component" value="Unassembled WGS sequence"/>
</dbReference>
<feature type="region of interest" description="Disordered" evidence="1">
    <location>
        <begin position="39"/>
        <end position="168"/>
    </location>
</feature>
<feature type="transmembrane region" description="Helical" evidence="2">
    <location>
        <begin position="224"/>
        <end position="242"/>
    </location>
</feature>